<organism evidence="1 2">
    <name type="scientific">Hygrophoropsis aurantiaca</name>
    <dbReference type="NCBI Taxonomy" id="72124"/>
    <lineage>
        <taxon>Eukaryota</taxon>
        <taxon>Fungi</taxon>
        <taxon>Dikarya</taxon>
        <taxon>Basidiomycota</taxon>
        <taxon>Agaricomycotina</taxon>
        <taxon>Agaricomycetes</taxon>
        <taxon>Agaricomycetidae</taxon>
        <taxon>Boletales</taxon>
        <taxon>Coniophorineae</taxon>
        <taxon>Hygrophoropsidaceae</taxon>
        <taxon>Hygrophoropsis</taxon>
    </lineage>
</organism>
<protein>
    <submittedName>
        <fullName evidence="1">Uncharacterized protein</fullName>
    </submittedName>
</protein>
<accession>A0ACB8A673</accession>
<dbReference type="EMBL" id="MU267841">
    <property type="protein sequence ID" value="KAH7908173.1"/>
    <property type="molecule type" value="Genomic_DNA"/>
</dbReference>
<sequence>MHQALLIEEIQLSIFNQILGSRTLYALARTCQAFTETALDVLWCDLDCFPRLIQCMPKDLWMSELNQEEHSLAITLCRPISSGDWAILQKYSRRVRSVRGPNNHPIDGPVWITDDALLLALCPPSAPSPLLPNLTSLRWHVSSDAHLIALRRLVPSSLASLDLWFEKDRFFGPVSFDLNSAIQFPFTQVFPSLKTLIAGAEEGIPPYLLEGLQPSISQLQNLGTIDWPHLRSENIMSLAQLPTLTEASFNLPSNFSQYIGTLPPRSSMRKPAFSKVHKLVIKYAAPAAVLSFLTYFALDLDVVSVLFCDPPSPSQIGDFLSSLASSPSRNIRFLSINDIMQIITGRNRTEYQPLTKHKLVPLLQFKELRHLRANLQCSIILNDADLLEMANAWPNIITLELNEHLPPGSHVNPGPYALVALLDRCPKLSVLSIQVDFSPIDRVDFDPLSIADSFDSRHGRNGGNLRSLSFGEYNIINPDAIAKFLACIVPDEACVDMRWPLSFMPDIYEERWGLTKQIFNSIRST</sequence>
<keyword evidence="2" id="KW-1185">Reference proteome</keyword>
<evidence type="ECO:0000313" key="1">
    <source>
        <dbReference type="EMBL" id="KAH7908173.1"/>
    </source>
</evidence>
<reference evidence="1" key="1">
    <citation type="journal article" date="2021" name="New Phytol.">
        <title>Evolutionary innovations through gain and loss of genes in the ectomycorrhizal Boletales.</title>
        <authorList>
            <person name="Wu G."/>
            <person name="Miyauchi S."/>
            <person name="Morin E."/>
            <person name="Kuo A."/>
            <person name="Drula E."/>
            <person name="Varga T."/>
            <person name="Kohler A."/>
            <person name="Feng B."/>
            <person name="Cao Y."/>
            <person name="Lipzen A."/>
            <person name="Daum C."/>
            <person name="Hundley H."/>
            <person name="Pangilinan J."/>
            <person name="Johnson J."/>
            <person name="Barry K."/>
            <person name="LaButti K."/>
            <person name="Ng V."/>
            <person name="Ahrendt S."/>
            <person name="Min B."/>
            <person name="Choi I.G."/>
            <person name="Park H."/>
            <person name="Plett J.M."/>
            <person name="Magnuson J."/>
            <person name="Spatafora J.W."/>
            <person name="Nagy L.G."/>
            <person name="Henrissat B."/>
            <person name="Grigoriev I.V."/>
            <person name="Yang Z.L."/>
            <person name="Xu J."/>
            <person name="Martin F.M."/>
        </authorList>
    </citation>
    <scope>NUCLEOTIDE SEQUENCE</scope>
    <source>
        <strain evidence="1">ATCC 28755</strain>
    </source>
</reference>
<evidence type="ECO:0000313" key="2">
    <source>
        <dbReference type="Proteomes" id="UP000790377"/>
    </source>
</evidence>
<proteinExistence type="predicted"/>
<name>A0ACB8A673_9AGAM</name>
<comment type="caution">
    <text evidence="1">The sequence shown here is derived from an EMBL/GenBank/DDBJ whole genome shotgun (WGS) entry which is preliminary data.</text>
</comment>
<dbReference type="Proteomes" id="UP000790377">
    <property type="component" value="Unassembled WGS sequence"/>
</dbReference>
<gene>
    <name evidence="1" type="ORF">BJ138DRAFT_1069309</name>
</gene>